<dbReference type="Gene3D" id="3.30.2380.10">
    <property type="entry name" value="CGI121/TPRKB"/>
    <property type="match status" value="1"/>
</dbReference>
<dbReference type="SUPFAM" id="SSF143870">
    <property type="entry name" value="PF0523-like"/>
    <property type="match status" value="1"/>
</dbReference>
<dbReference type="InterPro" id="IPR036504">
    <property type="entry name" value="CGI121/TPRKB_sf"/>
</dbReference>
<name>A0A832YXQ0_9CREN</name>
<dbReference type="Proteomes" id="UP000605805">
    <property type="component" value="Unassembled WGS sequence"/>
</dbReference>
<sequence>MTFVIATLKCSLPKVEMLEESICREVVQRVCPKAMCALIPMLPMPLESYILASLVACKAQHKRVARKHSLEILTRLLAHRQISDVLAIVRNSESLSQGRYLLILHINNTVDLDILYQRLREVVSNTLCSFTDIPRLDSHIDRTIVEYIRTLHGIPEERIESTILMSIAGCSAVLM</sequence>
<organism evidence="1 2">
    <name type="scientific">Ignisphaera aggregans</name>
    <dbReference type="NCBI Taxonomy" id="334771"/>
    <lineage>
        <taxon>Archaea</taxon>
        <taxon>Thermoproteota</taxon>
        <taxon>Thermoprotei</taxon>
        <taxon>Desulfurococcales</taxon>
        <taxon>Desulfurococcaceae</taxon>
        <taxon>Ignisphaera</taxon>
    </lineage>
</organism>
<evidence type="ECO:0000313" key="2">
    <source>
        <dbReference type="Proteomes" id="UP000605805"/>
    </source>
</evidence>
<protein>
    <submittedName>
        <fullName evidence="1">Uncharacterized protein</fullName>
    </submittedName>
</protein>
<accession>A0A832YXQ0</accession>
<dbReference type="EMBL" id="DQTV01000063">
    <property type="protein sequence ID" value="HIP57093.1"/>
    <property type="molecule type" value="Genomic_DNA"/>
</dbReference>
<proteinExistence type="predicted"/>
<dbReference type="AlphaFoldDB" id="A0A832YXQ0"/>
<comment type="caution">
    <text evidence="1">The sequence shown here is derived from an EMBL/GenBank/DDBJ whole genome shotgun (WGS) entry which is preliminary data.</text>
</comment>
<reference evidence="1" key="1">
    <citation type="journal article" date="2020" name="ISME J.">
        <title>Gammaproteobacteria mediating utilization of methyl-, sulfur- and petroleum organic compounds in deep ocean hydrothermal plumes.</title>
        <authorList>
            <person name="Zhou Z."/>
            <person name="Liu Y."/>
            <person name="Pan J."/>
            <person name="Cron B.R."/>
            <person name="Toner B.M."/>
            <person name="Anantharaman K."/>
            <person name="Breier J.A."/>
            <person name="Dick G.J."/>
            <person name="Li M."/>
        </authorList>
    </citation>
    <scope>NUCLEOTIDE SEQUENCE</scope>
    <source>
        <strain evidence="1">SZUA-1435</strain>
    </source>
</reference>
<gene>
    <name evidence="1" type="ORF">EYH02_03370</name>
</gene>
<evidence type="ECO:0000313" key="1">
    <source>
        <dbReference type="EMBL" id="HIP57093.1"/>
    </source>
</evidence>